<evidence type="ECO:0000313" key="1">
    <source>
        <dbReference type="EMBL" id="GLR27074.1"/>
    </source>
</evidence>
<sequence length="58" mass="6490">MFLWVLDQFSGTIGKRYAFSRCGYGQASGGSRREACNKHASSNNEVSPRCNWYLGLVI</sequence>
<reference evidence="2" key="1">
    <citation type="journal article" date="2019" name="Int. J. Syst. Evol. Microbiol.">
        <title>The Global Catalogue of Microorganisms (GCM) 10K type strain sequencing project: providing services to taxonomists for standard genome sequencing and annotation.</title>
        <authorList>
            <consortium name="The Broad Institute Genomics Platform"/>
            <consortium name="The Broad Institute Genome Sequencing Center for Infectious Disease"/>
            <person name="Wu L."/>
            <person name="Ma J."/>
        </authorList>
    </citation>
    <scope>NUCLEOTIDE SEQUENCE [LARGE SCALE GENOMIC DNA]</scope>
    <source>
        <strain evidence="2">NBRC 105857</strain>
    </source>
</reference>
<proteinExistence type="predicted"/>
<comment type="caution">
    <text evidence="1">The sequence shown here is derived from an EMBL/GenBank/DDBJ whole genome shotgun (WGS) entry which is preliminary data.</text>
</comment>
<dbReference type="Proteomes" id="UP001156664">
    <property type="component" value="Unassembled WGS sequence"/>
</dbReference>
<protein>
    <submittedName>
        <fullName evidence="1">Uncharacterized protein</fullName>
    </submittedName>
</protein>
<accession>A0ABQ5YSG6</accession>
<keyword evidence="2" id="KW-1185">Reference proteome</keyword>
<gene>
    <name evidence="1" type="ORF">GCM10007875_21650</name>
</gene>
<evidence type="ECO:0000313" key="2">
    <source>
        <dbReference type="Proteomes" id="UP001156664"/>
    </source>
</evidence>
<organism evidence="1 2">
    <name type="scientific">Limnobacter litoralis</name>
    <dbReference type="NCBI Taxonomy" id="481366"/>
    <lineage>
        <taxon>Bacteria</taxon>
        <taxon>Pseudomonadati</taxon>
        <taxon>Pseudomonadota</taxon>
        <taxon>Betaproteobacteria</taxon>
        <taxon>Burkholderiales</taxon>
        <taxon>Burkholderiaceae</taxon>
        <taxon>Limnobacter</taxon>
    </lineage>
</organism>
<dbReference type="EMBL" id="BSOJ01000027">
    <property type="protein sequence ID" value="GLR27074.1"/>
    <property type="molecule type" value="Genomic_DNA"/>
</dbReference>
<name>A0ABQ5YSG6_9BURK</name>